<evidence type="ECO:0008006" key="3">
    <source>
        <dbReference type="Google" id="ProtNLM"/>
    </source>
</evidence>
<gene>
    <name evidence="1" type="ORF">JJB11_02150</name>
</gene>
<dbReference type="Proteomes" id="UP000630528">
    <property type="component" value="Unassembled WGS sequence"/>
</dbReference>
<dbReference type="RefSeq" id="WP_201166254.1">
    <property type="nucleotide sequence ID" value="NZ_JAEPWM010000001.1"/>
</dbReference>
<sequence>MTPAARRMKIGARSRWSRAPPAAMSYIAITLNHMRAVKAWADAEGAEASLDLRNCELEVRCRNRFFRFHPRFLARREGRLFHTHELVDYAMGFIGWLPYGIVRYELSDDKLAFKSFAAAAGLKVPARWPADAPRGDYILKSATGSFGYEITGPYRSGSAPGRMPPAPAAGPGAATPVFAEEFVEGDALKAWFWGSEAFFAHRQAWPCLRGDGTSSVRALLHERLGPAAADWLGSPEQPFLEDALAFQHLSLDAVPAAERAVWLDFRYGRTYAGDSLNPHSDSILDALPTRARADVDRVGAAVAQELQKRFPAPVLFAVDGVLDAQGQVWWLEVNSNPTLPPDGYAHIFSTLFGPPRA</sequence>
<keyword evidence="2" id="KW-1185">Reference proteome</keyword>
<evidence type="ECO:0000313" key="1">
    <source>
        <dbReference type="EMBL" id="MBK6004881.1"/>
    </source>
</evidence>
<proteinExistence type="predicted"/>
<dbReference type="AlphaFoldDB" id="A0A934WKU8"/>
<dbReference type="SUPFAM" id="SSF56059">
    <property type="entry name" value="Glutathione synthetase ATP-binding domain-like"/>
    <property type="match status" value="1"/>
</dbReference>
<dbReference type="EMBL" id="JAEPWM010000001">
    <property type="protein sequence ID" value="MBK6004881.1"/>
    <property type="molecule type" value="Genomic_DNA"/>
</dbReference>
<name>A0A934WKU8_9BURK</name>
<evidence type="ECO:0000313" key="2">
    <source>
        <dbReference type="Proteomes" id="UP000630528"/>
    </source>
</evidence>
<comment type="caution">
    <text evidence="1">The sequence shown here is derived from an EMBL/GenBank/DDBJ whole genome shotgun (WGS) entry which is preliminary data.</text>
</comment>
<protein>
    <recommendedName>
        <fullName evidence="3">ATP-grasp domain-containing protein</fullName>
    </recommendedName>
</protein>
<reference evidence="1" key="1">
    <citation type="journal article" date="2012" name="J. Microbiol. Biotechnol.">
        <title>Ramlibacter ginsenosidimutans sp. nov., with ginsenoside-converting activity.</title>
        <authorList>
            <person name="Wang L."/>
            <person name="An D.S."/>
            <person name="Kim S.G."/>
            <person name="Jin F.X."/>
            <person name="Kim S.C."/>
            <person name="Lee S.T."/>
            <person name="Im W.T."/>
        </authorList>
    </citation>
    <scope>NUCLEOTIDE SEQUENCE</scope>
    <source>
        <strain evidence="1">KACC 17527</strain>
    </source>
</reference>
<reference evidence="1" key="2">
    <citation type="submission" date="2021-01" db="EMBL/GenBank/DDBJ databases">
        <authorList>
            <person name="Kang M."/>
        </authorList>
    </citation>
    <scope>NUCLEOTIDE SEQUENCE</scope>
    <source>
        <strain evidence="1">KACC 17527</strain>
    </source>
</reference>
<accession>A0A934WKU8</accession>
<organism evidence="1 2">
    <name type="scientific">Ramlibacter ginsenosidimutans</name>
    <dbReference type="NCBI Taxonomy" id="502333"/>
    <lineage>
        <taxon>Bacteria</taxon>
        <taxon>Pseudomonadati</taxon>
        <taxon>Pseudomonadota</taxon>
        <taxon>Betaproteobacteria</taxon>
        <taxon>Burkholderiales</taxon>
        <taxon>Comamonadaceae</taxon>
        <taxon>Ramlibacter</taxon>
    </lineage>
</organism>